<dbReference type="InterPro" id="IPR050495">
    <property type="entry name" value="ATG22/LtaA_families"/>
</dbReference>
<keyword evidence="5 7" id="KW-1133">Transmembrane helix</keyword>
<dbReference type="SUPFAM" id="SSF103473">
    <property type="entry name" value="MFS general substrate transporter"/>
    <property type="match status" value="1"/>
</dbReference>
<dbReference type="AlphaFoldDB" id="A0A8H7PCC4"/>
<evidence type="ECO:0000256" key="5">
    <source>
        <dbReference type="ARBA" id="ARBA00022989"/>
    </source>
</evidence>
<evidence type="ECO:0000256" key="1">
    <source>
        <dbReference type="ARBA" id="ARBA00004127"/>
    </source>
</evidence>
<comment type="caution">
    <text evidence="8">The sequence shown here is derived from an EMBL/GenBank/DDBJ whole genome shotgun (WGS) entry which is preliminary data.</text>
</comment>
<protein>
    <recommendedName>
        <fullName evidence="7">Autophagy-related protein</fullName>
    </recommendedName>
</protein>
<feature type="transmembrane region" description="Helical" evidence="7">
    <location>
        <begin position="226"/>
        <end position="248"/>
    </location>
</feature>
<feature type="transmembrane region" description="Helical" evidence="7">
    <location>
        <begin position="452"/>
        <end position="468"/>
    </location>
</feature>
<dbReference type="GO" id="GO:0012505">
    <property type="term" value="C:endomembrane system"/>
    <property type="evidence" value="ECO:0007669"/>
    <property type="project" value="UniProtKB-SubCell"/>
</dbReference>
<dbReference type="InterPro" id="IPR024671">
    <property type="entry name" value="Atg22-like"/>
</dbReference>
<evidence type="ECO:0000256" key="7">
    <source>
        <dbReference type="RuleBase" id="RU363073"/>
    </source>
</evidence>
<dbReference type="Proteomes" id="UP000654370">
    <property type="component" value="Unassembled WGS sequence"/>
</dbReference>
<evidence type="ECO:0000256" key="2">
    <source>
        <dbReference type="ARBA" id="ARBA00006978"/>
    </source>
</evidence>
<feature type="transmembrane region" description="Helical" evidence="7">
    <location>
        <begin position="184"/>
        <end position="206"/>
    </location>
</feature>
<feature type="transmembrane region" description="Helical" evidence="7">
    <location>
        <begin position="106"/>
        <end position="124"/>
    </location>
</feature>
<feature type="transmembrane region" description="Helical" evidence="7">
    <location>
        <begin position="351"/>
        <end position="372"/>
    </location>
</feature>
<gene>
    <name evidence="8" type="ORF">INT43_004105</name>
</gene>
<keyword evidence="3 7" id="KW-0813">Transport</keyword>
<evidence type="ECO:0000313" key="8">
    <source>
        <dbReference type="EMBL" id="KAG2171251.1"/>
    </source>
</evidence>
<sequence length="499" mass="55597">MANPSNERVVVTVKDVEEQRLSFDERSSADSDQELEYDPKPALQREIWGWYAYSWAADGWTAASSSVFMPLIISTMAYIGGRNVLEPTKPCNLVQPCMVKLGTSEVTPSSYTLYVTAIAILIQINVTGAYWGAGLLFVLGNIFYGSSYVFYASYLPKLARNTPSVREEKDPVERAKKLTLQTSNLSLSGFTAGYVGGLIQMGLSIGENSMSQSCVLYAMGSSFKGLMIGCGIGGIWWGLFTIIPHIFITRRRGPPLPKGENYLIYPWKRLGKTMRRVSHLSQLFQFLLMWLFLSDGLYTMLKVAVLFAQTVVQASSLVILTGSLVTMAIAGPSLMLWKWMERRYSLKPKTMLMIMSSLICFIPIYILVGFSPNVAGGFKHPNEYYLLTFWFGLTFPGATSYARSTFAEIIPIGRENEMYSMFLITQGGGGWVGPLITGVIADKSGNMRYCDVFVLVFIVLPVIWLYFIDIEKAKQQALAAARFEAKELGIIQIKDDQSS</sequence>
<dbReference type="InterPro" id="IPR036259">
    <property type="entry name" value="MFS_trans_sf"/>
</dbReference>
<keyword evidence="7" id="KW-0926">Vacuole</keyword>
<keyword evidence="9" id="KW-1185">Reference proteome</keyword>
<proteinExistence type="inferred from homology"/>
<keyword evidence="4 7" id="KW-0812">Transmembrane</keyword>
<evidence type="ECO:0000313" key="9">
    <source>
        <dbReference type="Proteomes" id="UP000654370"/>
    </source>
</evidence>
<evidence type="ECO:0000256" key="3">
    <source>
        <dbReference type="ARBA" id="ARBA00022448"/>
    </source>
</evidence>
<accession>A0A8H7PCC4</accession>
<keyword evidence="7" id="KW-0072">Autophagy</keyword>
<evidence type="ECO:0000256" key="6">
    <source>
        <dbReference type="ARBA" id="ARBA00023136"/>
    </source>
</evidence>
<feature type="transmembrane region" description="Helical" evidence="7">
    <location>
        <begin position="67"/>
        <end position="85"/>
    </location>
</feature>
<dbReference type="PANTHER" id="PTHR23519:SF1">
    <property type="entry name" value="AUTOPHAGY-RELATED PROTEIN 22"/>
    <property type="match status" value="1"/>
</dbReference>
<dbReference type="Pfam" id="PF11700">
    <property type="entry name" value="ATG22"/>
    <property type="match status" value="2"/>
</dbReference>
<feature type="transmembrane region" description="Helical" evidence="7">
    <location>
        <begin position="314"/>
        <end position="339"/>
    </location>
</feature>
<comment type="function">
    <text evidence="7">Vacuolar effluxer which mediate the efflux of amino acids resulting from autophagic degradation. The release of autophagic amino acids allows the maintenance of protein synthesis and viability during nitrogen starvation.</text>
</comment>
<dbReference type="EMBL" id="JAEPQZ010000023">
    <property type="protein sequence ID" value="KAG2171251.1"/>
    <property type="molecule type" value="Genomic_DNA"/>
</dbReference>
<dbReference type="OrthoDB" id="192733at2759"/>
<comment type="similarity">
    <text evidence="2 7">Belongs to the ATG22 family.</text>
</comment>
<keyword evidence="6 7" id="KW-0472">Membrane</keyword>
<dbReference type="Gene3D" id="1.20.1250.20">
    <property type="entry name" value="MFS general substrate transporter like domains"/>
    <property type="match status" value="1"/>
</dbReference>
<keyword evidence="7" id="KW-0029">Amino-acid transport</keyword>
<feature type="transmembrane region" description="Helical" evidence="7">
    <location>
        <begin position="384"/>
        <end position="406"/>
    </location>
</feature>
<feature type="transmembrane region" description="Helical" evidence="7">
    <location>
        <begin position="130"/>
        <end position="151"/>
    </location>
</feature>
<dbReference type="GO" id="GO:0005774">
    <property type="term" value="C:vacuolar membrane"/>
    <property type="evidence" value="ECO:0007669"/>
    <property type="project" value="UniProtKB-SubCell"/>
</dbReference>
<dbReference type="PANTHER" id="PTHR23519">
    <property type="entry name" value="AUTOPHAGY-RELATED PROTEIN 22"/>
    <property type="match status" value="1"/>
</dbReference>
<name>A0A8H7PCC4_MORIS</name>
<reference evidence="8" key="1">
    <citation type="submission" date="2020-12" db="EMBL/GenBank/DDBJ databases">
        <title>Metabolic potential, ecology and presence of endohyphal bacteria is reflected in genomic diversity of Mucoromycotina.</title>
        <authorList>
            <person name="Muszewska A."/>
            <person name="Okrasinska A."/>
            <person name="Steczkiewicz K."/>
            <person name="Drgas O."/>
            <person name="Orlowska M."/>
            <person name="Perlinska-Lenart U."/>
            <person name="Aleksandrzak-Piekarczyk T."/>
            <person name="Szatraj K."/>
            <person name="Zielenkiewicz U."/>
            <person name="Pilsyk S."/>
            <person name="Malc E."/>
            <person name="Mieczkowski P."/>
            <person name="Kruszewska J.S."/>
            <person name="Biernat P."/>
            <person name="Pawlowska J."/>
        </authorList>
    </citation>
    <scope>NUCLEOTIDE SEQUENCE</scope>
    <source>
        <strain evidence="8">WA0000067209</strain>
    </source>
</reference>
<feature type="transmembrane region" description="Helical" evidence="7">
    <location>
        <begin position="283"/>
        <end position="308"/>
    </location>
</feature>
<dbReference type="GO" id="GO:0006865">
    <property type="term" value="P:amino acid transport"/>
    <property type="evidence" value="ECO:0007669"/>
    <property type="project" value="UniProtKB-KW"/>
</dbReference>
<evidence type="ECO:0000256" key="4">
    <source>
        <dbReference type="ARBA" id="ARBA00022692"/>
    </source>
</evidence>
<feature type="transmembrane region" description="Helical" evidence="7">
    <location>
        <begin position="418"/>
        <end position="440"/>
    </location>
</feature>
<organism evidence="8 9">
    <name type="scientific">Mortierella isabellina</name>
    <name type="common">Filamentous fungus</name>
    <name type="synonym">Umbelopsis isabellina</name>
    <dbReference type="NCBI Taxonomy" id="91625"/>
    <lineage>
        <taxon>Eukaryota</taxon>
        <taxon>Fungi</taxon>
        <taxon>Fungi incertae sedis</taxon>
        <taxon>Mucoromycota</taxon>
        <taxon>Mucoromycotina</taxon>
        <taxon>Umbelopsidomycetes</taxon>
        <taxon>Umbelopsidales</taxon>
        <taxon>Umbelopsidaceae</taxon>
        <taxon>Umbelopsis</taxon>
    </lineage>
</organism>
<dbReference type="GO" id="GO:0006914">
    <property type="term" value="P:autophagy"/>
    <property type="evidence" value="ECO:0007669"/>
    <property type="project" value="UniProtKB-KW"/>
</dbReference>
<comment type="subcellular location">
    <subcellularLocation>
        <location evidence="1">Endomembrane system</location>
        <topology evidence="1">Multi-pass membrane protein</topology>
    </subcellularLocation>
    <subcellularLocation>
        <location evidence="7">Vacuole membrane</location>
        <topology evidence="7">Multi-pass membrane protein</topology>
    </subcellularLocation>
</comment>